<dbReference type="InterPro" id="IPR050167">
    <property type="entry name" value="Ser_Thr_protein_kinase"/>
</dbReference>
<dbReference type="GO" id="GO:0005524">
    <property type="term" value="F:ATP binding"/>
    <property type="evidence" value="ECO:0007669"/>
    <property type="project" value="InterPro"/>
</dbReference>
<gene>
    <name evidence="3" type="ORF">CAL65_10890</name>
</gene>
<comment type="caution">
    <text evidence="3">The sequence shown here is derived from an EMBL/GenBank/DDBJ whole genome shotgun (WGS) entry which is preliminary data.</text>
</comment>
<name>A0A3E0WWU0_9GAMM</name>
<feature type="region of interest" description="Disordered" evidence="1">
    <location>
        <begin position="344"/>
        <end position="382"/>
    </location>
</feature>
<dbReference type="InterPro" id="IPR000719">
    <property type="entry name" value="Prot_kinase_dom"/>
</dbReference>
<proteinExistence type="predicted"/>
<dbReference type="GO" id="GO:0005737">
    <property type="term" value="C:cytoplasm"/>
    <property type="evidence" value="ECO:0007669"/>
    <property type="project" value="TreeGrafter"/>
</dbReference>
<reference evidence="4" key="1">
    <citation type="submission" date="2017-05" db="EMBL/GenBank/DDBJ databases">
        <authorList>
            <person name="Sharma S."/>
            <person name="Sidhu C."/>
            <person name="Pinnaka A.K."/>
        </authorList>
    </citation>
    <scope>NUCLEOTIDE SEQUENCE [LARGE SCALE GENOMIC DNA]</scope>
    <source>
        <strain evidence="4">AK93</strain>
    </source>
</reference>
<feature type="domain" description="Protein kinase" evidence="2">
    <location>
        <begin position="22"/>
        <end position="313"/>
    </location>
</feature>
<protein>
    <recommendedName>
        <fullName evidence="2">Protein kinase domain-containing protein</fullName>
    </recommendedName>
</protein>
<dbReference type="RefSeq" id="WP_116347847.1">
    <property type="nucleotide sequence ID" value="NZ_NFZW01000009.1"/>
</dbReference>
<dbReference type="Proteomes" id="UP000256763">
    <property type="component" value="Unassembled WGS sequence"/>
</dbReference>
<dbReference type="InterPro" id="IPR011009">
    <property type="entry name" value="Kinase-like_dom_sf"/>
</dbReference>
<dbReference type="EMBL" id="NFZW01000009">
    <property type="protein sequence ID" value="RFA36476.1"/>
    <property type="molecule type" value="Genomic_DNA"/>
</dbReference>
<sequence length="705" mass="79841">MAENAPFETLLLSAANGRRVVHLDRPPLARGGEGTIYRLANEPLVAKLYHEPSTEREAKLDAMLADPPRLPPLQKHGRAYPQLTWPLGRLEDTRGRFLGYAMPKLELERTAPLEYLLSARGRRALGLPDDYRFRLKVAYQLAHLVAELHAHGHHLIDLKPGNFHVYTDAPVVAVLDTDGFSIRSTERQYPAHVYTDGYIAPEALQQSQPPEQLGEAQDRFALAVVLFQLLNQGLHPYQGVPNGRDQLPATNGERVQAGLYAYARQAHPQLAPSPWSIHSHFDEALHDLFERAFLKTRHRPAAQEWTEELKAYLDPHGNRVSACTADADHLQFRKGCPWCANAADTRQQPAPKKSDGKKKATSKRKAPSSNAQATASLYRVDGATGQRTPLTLAARLGNPMGGHRYDIAGIDNEHAIVFRGRRPRHDVEKRIDDMLRAPPDTLSTVSDGENLMLFEWPTARIEDPAGNFRGYTVLTDNKIYHSNLGSELGLPPYGWSRQERRLTLAKHLCTRLADLHNKGHCVIALDPRKIHLPYISFQEPNVRLTRCANFSINSHDGNRHPARQRPSPEYTHPQALLGQIEANALGQRQDEYALAVILFQLLNVGIHPYDGVWETGEKTGRRTRELRDRVAQRLYPYGRKGNARLRPMAESKHKTWSRPLQRMFEQAFAKQRPPSAKQWLRQLERETAEPTWMRRLFAAVLPQYT</sequence>
<organism evidence="3 4">
    <name type="scientific">Alkalilimnicola ehrlichii</name>
    <dbReference type="NCBI Taxonomy" id="351052"/>
    <lineage>
        <taxon>Bacteria</taxon>
        <taxon>Pseudomonadati</taxon>
        <taxon>Pseudomonadota</taxon>
        <taxon>Gammaproteobacteria</taxon>
        <taxon>Chromatiales</taxon>
        <taxon>Ectothiorhodospiraceae</taxon>
        <taxon>Alkalilimnicola</taxon>
    </lineage>
</organism>
<evidence type="ECO:0000256" key="1">
    <source>
        <dbReference type="SAM" id="MobiDB-lite"/>
    </source>
</evidence>
<keyword evidence="4" id="KW-1185">Reference proteome</keyword>
<dbReference type="GO" id="GO:0004672">
    <property type="term" value="F:protein kinase activity"/>
    <property type="evidence" value="ECO:0007669"/>
    <property type="project" value="InterPro"/>
</dbReference>
<dbReference type="PANTHER" id="PTHR23257:SF958">
    <property type="entry name" value="SERINE_THREONINE-PROTEIN KINASE WNK4"/>
    <property type="match status" value="1"/>
</dbReference>
<dbReference type="Gene3D" id="1.10.510.10">
    <property type="entry name" value="Transferase(Phosphotransferase) domain 1"/>
    <property type="match status" value="2"/>
</dbReference>
<dbReference type="GO" id="GO:0007165">
    <property type="term" value="P:signal transduction"/>
    <property type="evidence" value="ECO:0007669"/>
    <property type="project" value="TreeGrafter"/>
</dbReference>
<accession>A0A3E0WWU0</accession>
<dbReference type="PANTHER" id="PTHR23257">
    <property type="entry name" value="SERINE-THREONINE PROTEIN KINASE"/>
    <property type="match status" value="1"/>
</dbReference>
<evidence type="ECO:0000313" key="4">
    <source>
        <dbReference type="Proteomes" id="UP000256763"/>
    </source>
</evidence>
<dbReference type="SUPFAM" id="SSF56112">
    <property type="entry name" value="Protein kinase-like (PK-like)"/>
    <property type="match status" value="2"/>
</dbReference>
<evidence type="ECO:0000259" key="2">
    <source>
        <dbReference type="PROSITE" id="PS50011"/>
    </source>
</evidence>
<dbReference type="AlphaFoldDB" id="A0A3E0WWU0"/>
<dbReference type="PROSITE" id="PS50011">
    <property type="entry name" value="PROTEIN_KINASE_DOM"/>
    <property type="match status" value="1"/>
</dbReference>
<evidence type="ECO:0000313" key="3">
    <source>
        <dbReference type="EMBL" id="RFA36476.1"/>
    </source>
</evidence>